<evidence type="ECO:0000313" key="3">
    <source>
        <dbReference type="Proteomes" id="UP000008144"/>
    </source>
</evidence>
<evidence type="ECO:0000313" key="2">
    <source>
        <dbReference type="Ensembl" id="ENSCINP00000033039.1"/>
    </source>
</evidence>
<evidence type="ECO:0000256" key="1">
    <source>
        <dbReference type="SAM" id="MobiDB-lite"/>
    </source>
</evidence>
<dbReference type="Proteomes" id="UP000008144">
    <property type="component" value="Chromosome 1"/>
</dbReference>
<reference evidence="3" key="1">
    <citation type="journal article" date="2002" name="Science">
        <title>The draft genome of Ciona intestinalis: insights into chordate and vertebrate origins.</title>
        <authorList>
            <person name="Dehal P."/>
            <person name="Satou Y."/>
            <person name="Campbell R.K."/>
            <person name="Chapman J."/>
            <person name="Degnan B."/>
            <person name="De Tomaso A."/>
            <person name="Davidson B."/>
            <person name="Di Gregorio A."/>
            <person name="Gelpke M."/>
            <person name="Goodstein D.M."/>
            <person name="Harafuji N."/>
            <person name="Hastings K.E."/>
            <person name="Ho I."/>
            <person name="Hotta K."/>
            <person name="Huang W."/>
            <person name="Kawashima T."/>
            <person name="Lemaire P."/>
            <person name="Martinez D."/>
            <person name="Meinertzhagen I.A."/>
            <person name="Necula S."/>
            <person name="Nonaka M."/>
            <person name="Putnam N."/>
            <person name="Rash S."/>
            <person name="Saiga H."/>
            <person name="Satake M."/>
            <person name="Terry A."/>
            <person name="Yamada L."/>
            <person name="Wang H.G."/>
            <person name="Awazu S."/>
            <person name="Azumi K."/>
            <person name="Boore J."/>
            <person name="Branno M."/>
            <person name="Chin-Bow S."/>
            <person name="DeSantis R."/>
            <person name="Doyle S."/>
            <person name="Francino P."/>
            <person name="Keys D.N."/>
            <person name="Haga S."/>
            <person name="Hayashi H."/>
            <person name="Hino K."/>
            <person name="Imai K.S."/>
            <person name="Inaba K."/>
            <person name="Kano S."/>
            <person name="Kobayashi K."/>
            <person name="Kobayashi M."/>
            <person name="Lee B.I."/>
            <person name="Makabe K.W."/>
            <person name="Manohar C."/>
            <person name="Matassi G."/>
            <person name="Medina M."/>
            <person name="Mochizuki Y."/>
            <person name="Mount S."/>
            <person name="Morishita T."/>
            <person name="Miura S."/>
            <person name="Nakayama A."/>
            <person name="Nishizaka S."/>
            <person name="Nomoto H."/>
            <person name="Ohta F."/>
            <person name="Oishi K."/>
            <person name="Rigoutsos I."/>
            <person name="Sano M."/>
            <person name="Sasaki A."/>
            <person name="Sasakura Y."/>
            <person name="Shoguchi E."/>
            <person name="Shin-i T."/>
            <person name="Spagnuolo A."/>
            <person name="Stainier D."/>
            <person name="Suzuki M.M."/>
            <person name="Tassy O."/>
            <person name="Takatori N."/>
            <person name="Tokuoka M."/>
            <person name="Yagi K."/>
            <person name="Yoshizaki F."/>
            <person name="Wada S."/>
            <person name="Zhang C."/>
            <person name="Hyatt P.D."/>
            <person name="Larimer F."/>
            <person name="Detter C."/>
            <person name="Doggett N."/>
            <person name="Glavina T."/>
            <person name="Hawkins T."/>
            <person name="Richardson P."/>
            <person name="Lucas S."/>
            <person name="Kohara Y."/>
            <person name="Levine M."/>
            <person name="Satoh N."/>
            <person name="Rokhsar D.S."/>
        </authorList>
    </citation>
    <scope>NUCLEOTIDE SEQUENCE [LARGE SCALE GENOMIC DNA]</scope>
</reference>
<dbReference type="HOGENOM" id="CLU_2083999_0_0_1"/>
<dbReference type="InParanoid" id="H2XTQ5"/>
<keyword evidence="3" id="KW-1185">Reference proteome</keyword>
<reference evidence="2" key="4">
    <citation type="submission" date="2025-09" db="UniProtKB">
        <authorList>
            <consortium name="Ensembl"/>
        </authorList>
    </citation>
    <scope>IDENTIFICATION</scope>
</reference>
<reference evidence="2" key="3">
    <citation type="submission" date="2025-08" db="UniProtKB">
        <authorList>
            <consortium name="Ensembl"/>
        </authorList>
    </citation>
    <scope>IDENTIFICATION</scope>
</reference>
<feature type="region of interest" description="Disordered" evidence="1">
    <location>
        <begin position="71"/>
        <end position="117"/>
    </location>
</feature>
<dbReference type="Ensembl" id="ENSCINT00000034675.1">
    <property type="protein sequence ID" value="ENSCINP00000033039.1"/>
    <property type="gene ID" value="ENSCING00000022566.1"/>
</dbReference>
<organism evidence="2 3">
    <name type="scientific">Ciona intestinalis</name>
    <name type="common">Transparent sea squirt</name>
    <name type="synonym">Ascidia intestinalis</name>
    <dbReference type="NCBI Taxonomy" id="7719"/>
    <lineage>
        <taxon>Eukaryota</taxon>
        <taxon>Metazoa</taxon>
        <taxon>Chordata</taxon>
        <taxon>Tunicata</taxon>
        <taxon>Ascidiacea</taxon>
        <taxon>Phlebobranchia</taxon>
        <taxon>Cionidae</taxon>
        <taxon>Ciona</taxon>
    </lineage>
</organism>
<dbReference type="EMBL" id="EAAA01000023">
    <property type="status" value="NOT_ANNOTATED_CDS"/>
    <property type="molecule type" value="Genomic_DNA"/>
</dbReference>
<feature type="compositionally biased region" description="Acidic residues" evidence="1">
    <location>
        <begin position="108"/>
        <end position="117"/>
    </location>
</feature>
<name>H2XTQ5_CIOIN</name>
<reference evidence="2" key="2">
    <citation type="journal article" date="2008" name="Genome Biol.">
        <title>Improved genome assembly and evidence-based global gene model set for the chordate Ciona intestinalis: new insight into intron and operon populations.</title>
        <authorList>
            <person name="Satou Y."/>
            <person name="Mineta K."/>
            <person name="Ogasawara M."/>
            <person name="Sasakura Y."/>
            <person name="Shoguchi E."/>
            <person name="Ueno K."/>
            <person name="Yamada L."/>
            <person name="Matsumoto J."/>
            <person name="Wasserscheid J."/>
            <person name="Dewar K."/>
            <person name="Wiley G.B."/>
            <person name="Macmil S.L."/>
            <person name="Roe B.A."/>
            <person name="Zeller R.W."/>
            <person name="Hastings K.E."/>
            <person name="Lemaire P."/>
            <person name="Lindquist E."/>
            <person name="Endo T."/>
            <person name="Hotta K."/>
            <person name="Inaba K."/>
        </authorList>
    </citation>
    <scope>NUCLEOTIDE SEQUENCE [LARGE SCALE GENOMIC DNA]</scope>
    <source>
        <strain evidence="2">wild type</strain>
    </source>
</reference>
<accession>H2XTQ5</accession>
<feature type="compositionally biased region" description="Polar residues" evidence="1">
    <location>
        <begin position="84"/>
        <end position="103"/>
    </location>
</feature>
<sequence>MNDEIIKTPSFCSSESCEMSGISYDDEDSVSKEKKRPLFLAVKTADSAPSNMLSRSVDTSVWMESQGSVCVKPPDVSREDTSSVDESGSPCSVETSESENVVNGVQDLPEDFSSEEK</sequence>
<dbReference type="AlphaFoldDB" id="H2XTQ5"/>
<protein>
    <submittedName>
        <fullName evidence="2">Uncharacterized protein</fullName>
    </submittedName>
</protein>
<proteinExistence type="predicted"/>